<evidence type="ECO:0000313" key="6">
    <source>
        <dbReference type="EMBL" id="KAL0879032.1"/>
    </source>
</evidence>
<keyword evidence="4" id="KW-0732">Signal</keyword>
<comment type="subcellular location">
    <subcellularLocation>
        <location evidence="1">Secreted</location>
    </subcellularLocation>
</comment>
<feature type="compositionally biased region" description="Basic and acidic residues" evidence="3">
    <location>
        <begin position="122"/>
        <end position="131"/>
    </location>
</feature>
<gene>
    <name evidence="6" type="ORF">ABMA27_004000</name>
</gene>
<sequence length="131" mass="14058">MQVLCALVCVSLVLKPVYTAVFIQPPVEKPAEFANEEGCYNPDLNKVLPYNVAFSPQDGKTCMQYSCKTDGYTQIFTCGALGVGPGCRKVPGDLTKPYPDCCETMVCDSLPSPDESGSESAARAEAKSECE</sequence>
<name>A0ABR3HR58_LOXSC</name>
<evidence type="ECO:0000259" key="5">
    <source>
        <dbReference type="SMART" id="SM01318"/>
    </source>
</evidence>
<dbReference type="EMBL" id="JBEUOH010000015">
    <property type="protein sequence ID" value="KAL0879032.1"/>
    <property type="molecule type" value="Genomic_DNA"/>
</dbReference>
<evidence type="ECO:0000313" key="7">
    <source>
        <dbReference type="Proteomes" id="UP001549920"/>
    </source>
</evidence>
<reference evidence="6 7" key="1">
    <citation type="submission" date="2024-06" db="EMBL/GenBank/DDBJ databases">
        <title>A chromosome-level genome assembly of beet webworm, Loxostege sticticalis.</title>
        <authorList>
            <person name="Zhang Y."/>
        </authorList>
    </citation>
    <scope>NUCLEOTIDE SEQUENCE [LARGE SCALE GENOMIC DNA]</scope>
    <source>
        <strain evidence="6">AQ026</strain>
        <tissue evidence="6">Whole body</tissue>
    </source>
</reference>
<feature type="chain" id="PRO_5045988065" description="Single domain-containing protein" evidence="4">
    <location>
        <begin position="20"/>
        <end position="131"/>
    </location>
</feature>
<organism evidence="6 7">
    <name type="scientific">Loxostege sticticalis</name>
    <name type="common">Beet webworm moth</name>
    <dbReference type="NCBI Taxonomy" id="481309"/>
    <lineage>
        <taxon>Eukaryota</taxon>
        <taxon>Metazoa</taxon>
        <taxon>Ecdysozoa</taxon>
        <taxon>Arthropoda</taxon>
        <taxon>Hexapoda</taxon>
        <taxon>Insecta</taxon>
        <taxon>Pterygota</taxon>
        <taxon>Neoptera</taxon>
        <taxon>Endopterygota</taxon>
        <taxon>Lepidoptera</taxon>
        <taxon>Glossata</taxon>
        <taxon>Ditrysia</taxon>
        <taxon>Pyraloidea</taxon>
        <taxon>Crambidae</taxon>
        <taxon>Pyraustinae</taxon>
        <taxon>Loxostege</taxon>
    </lineage>
</organism>
<evidence type="ECO:0000256" key="2">
    <source>
        <dbReference type="ARBA" id="ARBA00022525"/>
    </source>
</evidence>
<dbReference type="Pfam" id="PF15430">
    <property type="entry name" value="SVWC"/>
    <property type="match status" value="1"/>
</dbReference>
<feature type="region of interest" description="Disordered" evidence="3">
    <location>
        <begin position="110"/>
        <end position="131"/>
    </location>
</feature>
<feature type="domain" description="Single" evidence="5">
    <location>
        <begin position="39"/>
        <end position="107"/>
    </location>
</feature>
<dbReference type="InterPro" id="IPR053308">
    <property type="entry name" value="Vago-like"/>
</dbReference>
<evidence type="ECO:0000256" key="1">
    <source>
        <dbReference type="ARBA" id="ARBA00004613"/>
    </source>
</evidence>
<keyword evidence="7" id="KW-1185">Reference proteome</keyword>
<comment type="caution">
    <text evidence="6">The sequence shown here is derived from an EMBL/GenBank/DDBJ whole genome shotgun (WGS) entry which is preliminary data.</text>
</comment>
<keyword evidence="2" id="KW-0964">Secreted</keyword>
<evidence type="ECO:0000256" key="4">
    <source>
        <dbReference type="SAM" id="SignalP"/>
    </source>
</evidence>
<dbReference type="PANTHER" id="PTHR39957:SF1">
    <property type="entry name" value="AT09846P1-RELATED"/>
    <property type="match status" value="1"/>
</dbReference>
<dbReference type="PANTHER" id="PTHR39957">
    <property type="entry name" value="AT09846P1-RELATED"/>
    <property type="match status" value="1"/>
</dbReference>
<accession>A0ABR3HR58</accession>
<evidence type="ECO:0000256" key="3">
    <source>
        <dbReference type="SAM" id="MobiDB-lite"/>
    </source>
</evidence>
<proteinExistence type="predicted"/>
<feature type="signal peptide" evidence="4">
    <location>
        <begin position="1"/>
        <end position="19"/>
    </location>
</feature>
<dbReference type="InterPro" id="IPR029277">
    <property type="entry name" value="SVWC_dom"/>
</dbReference>
<dbReference type="SMART" id="SM01318">
    <property type="entry name" value="SVWC"/>
    <property type="match status" value="1"/>
</dbReference>
<protein>
    <recommendedName>
        <fullName evidence="5">Single domain-containing protein</fullName>
    </recommendedName>
</protein>
<dbReference type="Proteomes" id="UP001549920">
    <property type="component" value="Unassembled WGS sequence"/>
</dbReference>